<dbReference type="GO" id="GO:0016866">
    <property type="term" value="F:intramolecular transferase activity"/>
    <property type="evidence" value="ECO:0007669"/>
    <property type="project" value="InterPro"/>
</dbReference>
<dbReference type="OrthoDB" id="9758578at2"/>
<evidence type="ECO:0000259" key="4">
    <source>
        <dbReference type="Pfam" id="PF13243"/>
    </source>
</evidence>
<dbReference type="InterPro" id="IPR032697">
    <property type="entry name" value="SQ_cyclase_N"/>
</dbReference>
<dbReference type="PANTHER" id="PTHR11764">
    <property type="entry name" value="TERPENE CYCLASE/MUTASE FAMILY MEMBER"/>
    <property type="match status" value="1"/>
</dbReference>
<dbReference type="Gene3D" id="1.50.10.20">
    <property type="match status" value="2"/>
</dbReference>
<organism evidence="6 7">
    <name type="scientific">Blastopirellula marina</name>
    <dbReference type="NCBI Taxonomy" id="124"/>
    <lineage>
        <taxon>Bacteria</taxon>
        <taxon>Pseudomonadati</taxon>
        <taxon>Planctomycetota</taxon>
        <taxon>Planctomycetia</taxon>
        <taxon>Pirellulales</taxon>
        <taxon>Pirellulaceae</taxon>
        <taxon>Blastopirellula</taxon>
    </lineage>
</organism>
<dbReference type="Pfam" id="PF13249">
    <property type="entry name" value="SQHop_cyclase_N"/>
    <property type="match status" value="1"/>
</dbReference>
<dbReference type="InterPro" id="IPR032696">
    <property type="entry name" value="SQ_cyclase_C"/>
</dbReference>
<reference evidence="6 7" key="1">
    <citation type="submission" date="2018-02" db="EMBL/GenBank/DDBJ databases">
        <title>Comparative genomes isolates from brazilian mangrove.</title>
        <authorList>
            <person name="Araujo J.E."/>
            <person name="Taketani R.G."/>
            <person name="Silva M.C.P."/>
            <person name="Loureco M.V."/>
            <person name="Andreote F.D."/>
        </authorList>
    </citation>
    <scope>NUCLEOTIDE SEQUENCE [LARGE SCALE GENOMIC DNA]</scope>
    <source>
        <strain evidence="6 7">NAP PRIS-MGV</strain>
    </source>
</reference>
<comment type="similarity">
    <text evidence="2">Belongs to the terpene cyclase/mutase family.</text>
</comment>
<sequence length="610" mass="66454">MDLDRLQRCYAIARDDLLAQRNPQGHWTGELSTSALSTATAVSALQLVVRNDPAQTERLQPLIDGGVRYLTENQNPDGGWGDTDRSYSNIATSMLAVAALTIAGRREELADQIAFAENYIEAHGGIPGLRRRYGKDKTFAVPILTNYALAGLVDWREVSPLPFELACLPQKFYKLMKLPVVSYAIPALVAIGQARYFHRPPWNPLLRGLRAAAANKSLTVLQRMQPASGGYLEAAPLTSFVVMSLASIGQAKNRVAVNGVRFLLDSVRPDGSWPIDTNLANWATTLSINAIAAGGDDVGTLDCLPWVLANQYQETHPFTGADPGGWGWTDLSGSVPDADDTPGAMLAIAHFFHSPNSDNETRRQIATAARNGARWLIDLQNGDGGWPTFCEGWGTQPFDRSGSDLTAHAIRALHVWRDELKELPVDRAVKRGFRYLEKQQRDDGSWLPLWFGNQDQYDDENPIYGTVKVLLAYRDLGRMTTDAARKGARWLAAQQNDDGGFGGGSSVPTLCGGASESSVEETALAVEALLAADKRDISPEILPQAVGWLCQGVEDGSYVNCSPIGFYFSKLWYYEKLYPRVMTVASLGAALQANASVPPAPETVTTSSDH</sequence>
<dbReference type="EMBL" id="PUIB01000021">
    <property type="protein sequence ID" value="PQO30189.1"/>
    <property type="molecule type" value="Genomic_DNA"/>
</dbReference>
<name>A0A2S8FDF5_9BACT</name>
<dbReference type="UniPathway" id="UPA00337"/>
<keyword evidence="3" id="KW-0677">Repeat</keyword>
<dbReference type="InterPro" id="IPR018333">
    <property type="entry name" value="Squalene_cyclase"/>
</dbReference>
<dbReference type="SUPFAM" id="SSF81853">
    <property type="entry name" value="Family 10 polysaccharide lyase"/>
    <property type="match status" value="1"/>
</dbReference>
<accession>A0A2S8FDF5</accession>
<dbReference type="PANTHER" id="PTHR11764:SF20">
    <property type="entry name" value="LANOSTEROL SYNTHASE"/>
    <property type="match status" value="1"/>
</dbReference>
<feature type="domain" description="Squalene cyclase N-terminal" evidence="5">
    <location>
        <begin position="13"/>
        <end position="173"/>
    </location>
</feature>
<dbReference type="Pfam" id="PF13243">
    <property type="entry name" value="SQHop_cyclase_C"/>
    <property type="match status" value="1"/>
</dbReference>
<dbReference type="AlphaFoldDB" id="A0A2S8FDF5"/>
<evidence type="ECO:0000256" key="1">
    <source>
        <dbReference type="ARBA" id="ARBA00004999"/>
    </source>
</evidence>
<gene>
    <name evidence="6" type="ORF">C5Y98_21210</name>
</gene>
<feature type="domain" description="Squalene cyclase C-terminal" evidence="4">
    <location>
        <begin position="282"/>
        <end position="581"/>
    </location>
</feature>
<proteinExistence type="inferred from homology"/>
<dbReference type="GO" id="GO:0016104">
    <property type="term" value="P:triterpenoid biosynthetic process"/>
    <property type="evidence" value="ECO:0007669"/>
    <property type="project" value="InterPro"/>
</dbReference>
<evidence type="ECO:0000313" key="6">
    <source>
        <dbReference type="EMBL" id="PQO30189.1"/>
    </source>
</evidence>
<dbReference type="GO" id="GO:0005811">
    <property type="term" value="C:lipid droplet"/>
    <property type="evidence" value="ECO:0007669"/>
    <property type="project" value="InterPro"/>
</dbReference>
<evidence type="ECO:0000259" key="5">
    <source>
        <dbReference type="Pfam" id="PF13249"/>
    </source>
</evidence>
<dbReference type="InterPro" id="IPR008930">
    <property type="entry name" value="Terpenoid_cyclase/PrenylTrfase"/>
</dbReference>
<comment type="caution">
    <text evidence="6">The sequence shown here is derived from an EMBL/GenBank/DDBJ whole genome shotgun (WGS) entry which is preliminary data.</text>
</comment>
<comment type="pathway">
    <text evidence="1">Secondary metabolite biosynthesis; hopanoid biosynthesis.</text>
</comment>
<dbReference type="SUPFAM" id="SSF48239">
    <property type="entry name" value="Terpenoid cyclases/Protein prenyltransferases"/>
    <property type="match status" value="1"/>
</dbReference>
<evidence type="ECO:0000313" key="7">
    <source>
        <dbReference type="Proteomes" id="UP000239388"/>
    </source>
</evidence>
<protein>
    <submittedName>
        <fullName evidence="6">Squalene--hopene cyclase</fullName>
    </submittedName>
</protein>
<dbReference type="Proteomes" id="UP000239388">
    <property type="component" value="Unassembled WGS sequence"/>
</dbReference>
<evidence type="ECO:0000256" key="3">
    <source>
        <dbReference type="ARBA" id="ARBA00022737"/>
    </source>
</evidence>
<evidence type="ECO:0000256" key="2">
    <source>
        <dbReference type="ARBA" id="ARBA00009755"/>
    </source>
</evidence>